<comment type="caution">
    <text evidence="1">The sequence shown here is derived from an EMBL/GenBank/DDBJ whole genome shotgun (WGS) entry which is preliminary data.</text>
</comment>
<gene>
    <name evidence="1" type="ORF">A2U01_0025242</name>
</gene>
<reference evidence="1 2" key="1">
    <citation type="journal article" date="2018" name="Front. Plant Sci.">
        <title>Red Clover (Trifolium pratense) and Zigzag Clover (T. medium) - A Picture of Genomic Similarities and Differences.</title>
        <authorList>
            <person name="Dluhosova J."/>
            <person name="Istvanek J."/>
            <person name="Nedelnik J."/>
            <person name="Repkova J."/>
        </authorList>
    </citation>
    <scope>NUCLEOTIDE SEQUENCE [LARGE SCALE GENOMIC DNA]</scope>
    <source>
        <strain evidence="2">cv. 10/8</strain>
        <tissue evidence="1">Leaf</tissue>
    </source>
</reference>
<evidence type="ECO:0000313" key="2">
    <source>
        <dbReference type="Proteomes" id="UP000265520"/>
    </source>
</evidence>
<sequence>VNCGAGEFGRYGGDAQAHLLNESLSVNCNETTQSNLEAVSQQQLQGEQLKIPNPSSVGEIASEKVNISDMSTSQPVHVTTLFSEGSPDKFILEINGASENESKIAEINDSQLPVDDQSGFIPRSAIEEEYEQVIDSKAIHDKVQEFELDRLTEDCITVSATACCTNVTNVSPERRHFPENNVKNLHLTPQLCPTVKAGCDSGVNDMPIDNSSTIPESQIRDDNVSTDTSIHCEVQCDVPGNIEQQATE</sequence>
<dbReference type="Proteomes" id="UP000265520">
    <property type="component" value="Unassembled WGS sequence"/>
</dbReference>
<proteinExistence type="predicted"/>
<accession>A0A392NWK4</accession>
<protein>
    <submittedName>
        <fullName evidence="1">Serine-rich adhesin for platelets-like</fullName>
    </submittedName>
</protein>
<dbReference type="EMBL" id="LXQA010054608">
    <property type="protein sequence ID" value="MCI04198.1"/>
    <property type="molecule type" value="Genomic_DNA"/>
</dbReference>
<name>A0A392NWK4_9FABA</name>
<keyword evidence="2" id="KW-1185">Reference proteome</keyword>
<evidence type="ECO:0000313" key="1">
    <source>
        <dbReference type="EMBL" id="MCI04198.1"/>
    </source>
</evidence>
<organism evidence="1 2">
    <name type="scientific">Trifolium medium</name>
    <dbReference type="NCBI Taxonomy" id="97028"/>
    <lineage>
        <taxon>Eukaryota</taxon>
        <taxon>Viridiplantae</taxon>
        <taxon>Streptophyta</taxon>
        <taxon>Embryophyta</taxon>
        <taxon>Tracheophyta</taxon>
        <taxon>Spermatophyta</taxon>
        <taxon>Magnoliopsida</taxon>
        <taxon>eudicotyledons</taxon>
        <taxon>Gunneridae</taxon>
        <taxon>Pentapetalae</taxon>
        <taxon>rosids</taxon>
        <taxon>fabids</taxon>
        <taxon>Fabales</taxon>
        <taxon>Fabaceae</taxon>
        <taxon>Papilionoideae</taxon>
        <taxon>50 kb inversion clade</taxon>
        <taxon>NPAAA clade</taxon>
        <taxon>Hologalegina</taxon>
        <taxon>IRL clade</taxon>
        <taxon>Trifolieae</taxon>
        <taxon>Trifolium</taxon>
    </lineage>
</organism>
<dbReference type="AlphaFoldDB" id="A0A392NWK4"/>
<feature type="non-terminal residue" evidence="1">
    <location>
        <position position="1"/>
    </location>
</feature>